<gene>
    <name evidence="2" type="ORF">EV130_110158</name>
</gene>
<dbReference type="InterPro" id="IPR040836">
    <property type="entry name" value="SAVED"/>
</dbReference>
<dbReference type="AlphaFoldDB" id="A0A4R3QKY3"/>
<dbReference type="Pfam" id="PF18145">
    <property type="entry name" value="SAVED"/>
    <property type="match status" value="1"/>
</dbReference>
<evidence type="ECO:0000313" key="2">
    <source>
        <dbReference type="EMBL" id="TCU21814.1"/>
    </source>
</evidence>
<dbReference type="OrthoDB" id="268467at2"/>
<dbReference type="Proteomes" id="UP000295547">
    <property type="component" value="Unassembled WGS sequence"/>
</dbReference>
<dbReference type="NCBIfam" id="NF033611">
    <property type="entry name" value="SAVED"/>
    <property type="match status" value="1"/>
</dbReference>
<evidence type="ECO:0000259" key="1">
    <source>
        <dbReference type="Pfam" id="PF18145"/>
    </source>
</evidence>
<name>A0A4R3QKY3_9HYPH</name>
<keyword evidence="3" id="KW-1185">Reference proteome</keyword>
<reference evidence="2 3" key="1">
    <citation type="submission" date="2019-03" db="EMBL/GenBank/DDBJ databases">
        <title>Genomic Encyclopedia of Type Strains, Phase IV (KMG-V): Genome sequencing to study the core and pangenomes of soil and plant-associated prokaryotes.</title>
        <authorList>
            <person name="Whitman W."/>
        </authorList>
    </citation>
    <scope>NUCLEOTIDE SEQUENCE [LARGE SCALE GENOMIC DNA]</scope>
    <source>
        <strain evidence="2 3">Gr42</strain>
    </source>
</reference>
<sequence length="507" mass="55907">MTQAVIVARDGAAYQARLFWQKAALLLDPHSPVVKVGFESGANGFDDMWVEYDPALLDQEGHPLRREHVQCKWHVSPDSYGHAKLADPAFLGATARSHLQRAIKAQRDHAPDGMGTRFRLASNWRIDRADPLRALVNERSHTLRVGMLFGTATDNSAMGRVRKLWREHLGVTDDELRILARTLAFSETSESLDGLREILDLHFRAVGLKRSPPNESAFIYDEVVYQWAAQGRLEFTRANFRGHCEKESLIGEPGEGRPRVYGVKSFEHATDPLEDRCSKVLNLVPGFADRQIRPDSDWRGTLYPALKTFLLEAARESERIKLILDAHLTLSFAAGSVLNIKSGRLIELEQRTTGRAVWAPDDQPHDPAWPAWAFSEHDVKPQGDGIIVTVSLTHDVAAAVSRYAAASLPEARAILDARIATAPGARAVTCGRHAFELAESLVAKIKSLRDAAPGQRVHLFMAVPGAFSFFLGQRATAIGPLTLYEFDFDGASGGSYEASLALPVIGT</sequence>
<protein>
    <recommendedName>
        <fullName evidence="1">SMODS-associated and fused to various effectors domain-containing protein</fullName>
    </recommendedName>
</protein>
<organism evidence="2 3">
    <name type="scientific">Rhizobium azibense</name>
    <dbReference type="NCBI Taxonomy" id="1136135"/>
    <lineage>
        <taxon>Bacteria</taxon>
        <taxon>Pseudomonadati</taxon>
        <taxon>Pseudomonadota</taxon>
        <taxon>Alphaproteobacteria</taxon>
        <taxon>Hyphomicrobiales</taxon>
        <taxon>Rhizobiaceae</taxon>
        <taxon>Rhizobium/Agrobacterium group</taxon>
        <taxon>Rhizobium</taxon>
    </lineage>
</organism>
<accession>A0A4R3QKY3</accession>
<evidence type="ECO:0000313" key="3">
    <source>
        <dbReference type="Proteomes" id="UP000295547"/>
    </source>
</evidence>
<proteinExistence type="predicted"/>
<comment type="caution">
    <text evidence="2">The sequence shown here is derived from an EMBL/GenBank/DDBJ whole genome shotgun (WGS) entry which is preliminary data.</text>
</comment>
<feature type="domain" description="SMODS-associated and fused to various effectors" evidence="1">
    <location>
        <begin position="302"/>
        <end position="501"/>
    </location>
</feature>
<dbReference type="EMBL" id="SMBJ01000010">
    <property type="protein sequence ID" value="TCU21814.1"/>
    <property type="molecule type" value="Genomic_DNA"/>
</dbReference>